<dbReference type="AlphaFoldDB" id="A0A679IX53"/>
<organism evidence="2">
    <name type="scientific">Methylobacterium bullatum</name>
    <dbReference type="NCBI Taxonomy" id="570505"/>
    <lineage>
        <taxon>Bacteria</taxon>
        <taxon>Pseudomonadati</taxon>
        <taxon>Pseudomonadota</taxon>
        <taxon>Alphaproteobacteria</taxon>
        <taxon>Hyphomicrobiales</taxon>
        <taxon>Methylobacteriaceae</taxon>
        <taxon>Methylobacterium</taxon>
    </lineage>
</organism>
<reference evidence="2" key="1">
    <citation type="submission" date="2019-12" db="EMBL/GenBank/DDBJ databases">
        <authorList>
            <person name="Cremers G."/>
        </authorList>
    </citation>
    <scope>NUCLEOTIDE SEQUENCE</scope>
    <source>
        <strain evidence="2">Mbul1</strain>
    </source>
</reference>
<gene>
    <name evidence="2" type="ORF">MBUL_02228</name>
</gene>
<name>A0A679IX53_9HYPH</name>
<protein>
    <submittedName>
        <fullName evidence="2">Uncharacterized protein</fullName>
    </submittedName>
</protein>
<evidence type="ECO:0000313" key="2">
    <source>
        <dbReference type="EMBL" id="CAA2103503.1"/>
    </source>
</evidence>
<accession>A0A679IX53</accession>
<feature type="region of interest" description="Disordered" evidence="1">
    <location>
        <begin position="1"/>
        <end position="23"/>
    </location>
</feature>
<sequence length="37" mass="4395">MAQFQAREDKRQNKQKRANEQIVYRAASKQKVAFPTE</sequence>
<feature type="compositionally biased region" description="Basic and acidic residues" evidence="1">
    <location>
        <begin position="1"/>
        <end position="12"/>
    </location>
</feature>
<proteinExistence type="predicted"/>
<evidence type="ECO:0000256" key="1">
    <source>
        <dbReference type="SAM" id="MobiDB-lite"/>
    </source>
</evidence>
<dbReference type="EMBL" id="LR743504">
    <property type="protein sequence ID" value="CAA2103503.1"/>
    <property type="molecule type" value="Genomic_DNA"/>
</dbReference>